<keyword evidence="2" id="KW-1003">Cell membrane</keyword>
<dbReference type="Gene3D" id="3.40.50.300">
    <property type="entry name" value="P-loop containing nucleotide triphosphate hydrolases"/>
    <property type="match status" value="1"/>
</dbReference>
<sequence length="360" mass="38745">MSDTRLQFALDRGAFHLGVDLALPGSGITVLYGPSGSGKTTVLRCVAGLERAAGLVRIAGHDWQDDGRRLFLPAWRRPVGYVVQEASLFPHLDVRGNLRYAQRRASPREQPIAFDTVLGLLGIGHLLDRRPDNLSGGERQRVAIARALATQPEVLLLDEPLAAVDPARRREVLPWLEALRDELRIPMLYVTHSADEMARLADTLVLMDHGRVVASGPLADTLVRLDAPLARDEDAGALLHGQVAGRDTRWHLARVDIASGVLWLRDDGTPVGAPVRVRVLARDVSVLLAPPAPGSTSVQNVLACTVRAIAGAPHPSLVLVQLACGPDTLLARITARAADILALRPGLPVWAQIKSAGLVR</sequence>
<evidence type="ECO:0000256" key="9">
    <source>
        <dbReference type="PROSITE-ProRule" id="PRU01213"/>
    </source>
</evidence>
<accession>A0A6N8IR00</accession>
<feature type="domain" description="ABC transporter" evidence="10">
    <location>
        <begin position="1"/>
        <end position="234"/>
    </location>
</feature>
<keyword evidence="4" id="KW-0997">Cell inner membrane</keyword>
<dbReference type="InterPro" id="IPR004606">
    <property type="entry name" value="Mop_domain"/>
</dbReference>
<dbReference type="SMART" id="SM00382">
    <property type="entry name" value="AAA"/>
    <property type="match status" value="1"/>
</dbReference>
<dbReference type="GO" id="GO:0015098">
    <property type="term" value="F:molybdate ion transmembrane transporter activity"/>
    <property type="evidence" value="ECO:0007669"/>
    <property type="project" value="InterPro"/>
</dbReference>
<dbReference type="InterPro" id="IPR011868">
    <property type="entry name" value="ModC_ABC_ATP-bd"/>
</dbReference>
<dbReference type="InterPro" id="IPR017871">
    <property type="entry name" value="ABC_transporter-like_CS"/>
</dbReference>
<keyword evidence="1" id="KW-0813">Transport</keyword>
<dbReference type="NCBIfam" id="TIGR02142">
    <property type="entry name" value="modC_ABC"/>
    <property type="match status" value="1"/>
</dbReference>
<dbReference type="EMBL" id="WSEL01000003">
    <property type="protein sequence ID" value="MVQ28965.1"/>
    <property type="molecule type" value="Genomic_DNA"/>
</dbReference>
<keyword evidence="3 9" id="KW-0500">Molybdenum</keyword>
<keyword evidence="13" id="KW-1185">Reference proteome</keyword>
<dbReference type="Gene3D" id="2.40.50.100">
    <property type="match status" value="1"/>
</dbReference>
<evidence type="ECO:0000256" key="6">
    <source>
        <dbReference type="ARBA" id="ARBA00022840"/>
    </source>
</evidence>
<evidence type="ECO:0000313" key="12">
    <source>
        <dbReference type="EMBL" id="MVQ28965.1"/>
    </source>
</evidence>
<dbReference type="PANTHER" id="PTHR43514:SF10">
    <property type="entry name" value="MOLYBDENUM IMPORT ATP-BINDING PROTEIN MODC 2"/>
    <property type="match status" value="1"/>
</dbReference>
<evidence type="ECO:0000256" key="4">
    <source>
        <dbReference type="ARBA" id="ARBA00022519"/>
    </source>
</evidence>
<evidence type="ECO:0000256" key="5">
    <source>
        <dbReference type="ARBA" id="ARBA00022741"/>
    </source>
</evidence>
<evidence type="ECO:0000256" key="7">
    <source>
        <dbReference type="ARBA" id="ARBA00022967"/>
    </source>
</evidence>
<dbReference type="InterPro" id="IPR005116">
    <property type="entry name" value="Transp-assoc_OB_typ1"/>
</dbReference>
<dbReference type="InterPro" id="IPR003593">
    <property type="entry name" value="AAA+_ATPase"/>
</dbReference>
<dbReference type="SUPFAM" id="SSF52540">
    <property type="entry name" value="P-loop containing nucleoside triphosphate hydrolases"/>
    <property type="match status" value="1"/>
</dbReference>
<dbReference type="GO" id="GO:0140359">
    <property type="term" value="F:ABC-type transporter activity"/>
    <property type="evidence" value="ECO:0007669"/>
    <property type="project" value="InterPro"/>
</dbReference>
<evidence type="ECO:0000259" key="11">
    <source>
        <dbReference type="PROSITE" id="PS51866"/>
    </source>
</evidence>
<dbReference type="RefSeq" id="WP_157397018.1">
    <property type="nucleotide sequence ID" value="NZ_WSEL01000003.1"/>
</dbReference>
<evidence type="ECO:0000259" key="10">
    <source>
        <dbReference type="PROSITE" id="PS50893"/>
    </source>
</evidence>
<keyword evidence="7" id="KW-1278">Translocase</keyword>
<comment type="caution">
    <text evidence="12">The sequence shown here is derived from an EMBL/GenBank/DDBJ whole genome shotgun (WGS) entry which is preliminary data.</text>
</comment>
<evidence type="ECO:0000256" key="8">
    <source>
        <dbReference type="ARBA" id="ARBA00023136"/>
    </source>
</evidence>
<dbReference type="Pfam" id="PF03459">
    <property type="entry name" value="TOBE"/>
    <property type="match status" value="1"/>
</dbReference>
<evidence type="ECO:0000256" key="1">
    <source>
        <dbReference type="ARBA" id="ARBA00022448"/>
    </source>
</evidence>
<dbReference type="GO" id="GO:0005524">
    <property type="term" value="F:ATP binding"/>
    <property type="evidence" value="ECO:0007669"/>
    <property type="project" value="UniProtKB-KW"/>
</dbReference>
<dbReference type="PROSITE" id="PS51866">
    <property type="entry name" value="MOP"/>
    <property type="match status" value="1"/>
</dbReference>
<feature type="domain" description="Mop" evidence="11">
    <location>
        <begin position="295"/>
        <end position="360"/>
    </location>
</feature>
<keyword evidence="8" id="KW-0472">Membrane</keyword>
<evidence type="ECO:0000256" key="2">
    <source>
        <dbReference type="ARBA" id="ARBA00022475"/>
    </source>
</evidence>
<name>A0A6N8IR00_9BURK</name>
<evidence type="ECO:0000256" key="3">
    <source>
        <dbReference type="ARBA" id="ARBA00022505"/>
    </source>
</evidence>
<dbReference type="PROSITE" id="PS50893">
    <property type="entry name" value="ABC_TRANSPORTER_2"/>
    <property type="match status" value="1"/>
</dbReference>
<dbReference type="AlphaFoldDB" id="A0A6N8IR00"/>
<dbReference type="InterPro" id="IPR008995">
    <property type="entry name" value="Mo/tungstate-bd_C_term_dom"/>
</dbReference>
<dbReference type="InterPro" id="IPR050334">
    <property type="entry name" value="Molybdenum_import_ModC"/>
</dbReference>
<dbReference type="Pfam" id="PF00005">
    <property type="entry name" value="ABC_tran"/>
    <property type="match status" value="1"/>
</dbReference>
<dbReference type="GO" id="GO:0016020">
    <property type="term" value="C:membrane"/>
    <property type="evidence" value="ECO:0007669"/>
    <property type="project" value="InterPro"/>
</dbReference>
<dbReference type="PROSITE" id="PS00211">
    <property type="entry name" value="ABC_TRANSPORTER_1"/>
    <property type="match status" value="1"/>
</dbReference>
<dbReference type="GO" id="GO:0016887">
    <property type="term" value="F:ATP hydrolysis activity"/>
    <property type="evidence" value="ECO:0007669"/>
    <property type="project" value="InterPro"/>
</dbReference>
<keyword evidence="5" id="KW-0547">Nucleotide-binding</keyword>
<dbReference type="InterPro" id="IPR027417">
    <property type="entry name" value="P-loop_NTPase"/>
</dbReference>
<organism evidence="12 13">
    <name type="scientific">Ramlibacter pinisoli</name>
    <dbReference type="NCBI Taxonomy" id="2682844"/>
    <lineage>
        <taxon>Bacteria</taxon>
        <taxon>Pseudomonadati</taxon>
        <taxon>Pseudomonadota</taxon>
        <taxon>Betaproteobacteria</taxon>
        <taxon>Burkholderiales</taxon>
        <taxon>Comamonadaceae</taxon>
        <taxon>Ramlibacter</taxon>
    </lineage>
</organism>
<keyword evidence="6 12" id="KW-0067">ATP-binding</keyword>
<dbReference type="PANTHER" id="PTHR43514">
    <property type="entry name" value="ABC TRANSPORTER I FAMILY MEMBER 10"/>
    <property type="match status" value="1"/>
</dbReference>
<proteinExistence type="predicted"/>
<gene>
    <name evidence="12" type="primary">modC</name>
    <name evidence="12" type="ORF">GON04_05895</name>
</gene>
<dbReference type="Proteomes" id="UP000469385">
    <property type="component" value="Unassembled WGS sequence"/>
</dbReference>
<evidence type="ECO:0000313" key="13">
    <source>
        <dbReference type="Proteomes" id="UP000469385"/>
    </source>
</evidence>
<reference evidence="12 13" key="1">
    <citation type="submission" date="2019-12" db="EMBL/GenBank/DDBJ databases">
        <authorList>
            <person name="Huq M.A."/>
        </authorList>
    </citation>
    <scope>NUCLEOTIDE SEQUENCE [LARGE SCALE GENOMIC DNA]</scope>
    <source>
        <strain evidence="12 13">MAH-25</strain>
    </source>
</reference>
<dbReference type="SUPFAM" id="SSF50331">
    <property type="entry name" value="MOP-like"/>
    <property type="match status" value="1"/>
</dbReference>
<dbReference type="InterPro" id="IPR003439">
    <property type="entry name" value="ABC_transporter-like_ATP-bd"/>
</dbReference>
<protein>
    <submittedName>
        <fullName evidence="12">Molybdenum ABC transporter ATP-binding protein</fullName>
    </submittedName>
</protein>